<dbReference type="EMBL" id="VFPS01000003">
    <property type="protein sequence ID" value="TQM98242.1"/>
    <property type="molecule type" value="Genomic_DNA"/>
</dbReference>
<sequence>MDLFLAAIQVVPMLFISLFLDRNTATAPETKYTALLRLFHLLVTVLGLIAFSLSVYIIGSETEPASWMRSVVTSALACAMGALSAQILLRLTARPSSKTE</sequence>
<organism evidence="2 3">
    <name type="scientific">Microbacterium lacticum</name>
    <dbReference type="NCBI Taxonomy" id="33885"/>
    <lineage>
        <taxon>Bacteria</taxon>
        <taxon>Bacillati</taxon>
        <taxon>Actinomycetota</taxon>
        <taxon>Actinomycetes</taxon>
        <taxon>Micrococcales</taxon>
        <taxon>Microbacteriaceae</taxon>
        <taxon>Microbacterium</taxon>
    </lineage>
</organism>
<reference evidence="2 3" key="1">
    <citation type="submission" date="2019-06" db="EMBL/GenBank/DDBJ databases">
        <title>Sequencing the genomes of 1000 actinobacteria strains.</title>
        <authorList>
            <person name="Klenk H.-P."/>
        </authorList>
    </citation>
    <scope>NUCLEOTIDE SEQUENCE [LARGE SCALE GENOMIC DNA]</scope>
    <source>
        <strain evidence="2 3">DSM 20427</strain>
    </source>
</reference>
<feature type="transmembrane region" description="Helical" evidence="1">
    <location>
        <begin position="71"/>
        <end position="89"/>
    </location>
</feature>
<evidence type="ECO:0000313" key="2">
    <source>
        <dbReference type="EMBL" id="TQM98242.1"/>
    </source>
</evidence>
<proteinExistence type="predicted"/>
<keyword evidence="1" id="KW-0472">Membrane</keyword>
<comment type="caution">
    <text evidence="2">The sequence shown here is derived from an EMBL/GenBank/DDBJ whole genome shotgun (WGS) entry which is preliminary data.</text>
</comment>
<dbReference type="RefSeq" id="WP_141381156.1">
    <property type="nucleotide sequence ID" value="NZ_BJNA01000051.1"/>
</dbReference>
<protein>
    <submittedName>
        <fullName evidence="2">Uncharacterized protein</fullName>
    </submittedName>
</protein>
<feature type="transmembrane region" description="Helical" evidence="1">
    <location>
        <begin position="6"/>
        <end position="22"/>
    </location>
</feature>
<evidence type="ECO:0000313" key="3">
    <source>
        <dbReference type="Proteomes" id="UP000319804"/>
    </source>
</evidence>
<name>A0A4Y3UR43_9MICO</name>
<keyword evidence="3" id="KW-1185">Reference proteome</keyword>
<dbReference type="OrthoDB" id="9980294at2"/>
<feature type="transmembrane region" description="Helical" evidence="1">
    <location>
        <begin position="34"/>
        <end position="59"/>
    </location>
</feature>
<dbReference type="AlphaFoldDB" id="A0A4Y3UR43"/>
<dbReference type="Proteomes" id="UP000319804">
    <property type="component" value="Unassembled WGS sequence"/>
</dbReference>
<evidence type="ECO:0000256" key="1">
    <source>
        <dbReference type="SAM" id="Phobius"/>
    </source>
</evidence>
<accession>A0A4Y3UR43</accession>
<keyword evidence="1" id="KW-0812">Transmembrane</keyword>
<keyword evidence="1" id="KW-1133">Transmembrane helix</keyword>
<gene>
    <name evidence="2" type="ORF">FHX68_2282</name>
</gene>